<protein>
    <submittedName>
        <fullName evidence="2">Uncharacterized protein</fullName>
    </submittedName>
</protein>
<sequence>MQNLKLLKTHKLDRKKINERSFGIKDKKVIDELVDVTTDQQGFIEPVMKFLSEFNCIPKNYLENRMLCETAHALYSQKESNPQISEVIQKYFLKAASNGSAEGLFFYASIKYLGDNCEQNLPMSRKLFEKGADMDIYVKCPDGELIENKNVIDCCKCLSGFAMEGVGGAVDLECSFKYYSKVLDNNPKDLDALHGLGKLQIELKKNMDEALKLFKKGMELGSADCTFAYAENTFDSNPKLSMNLIERAAKNDCEEAKFRLDEFKDKFNSLNKK</sequence>
<dbReference type="EMBL" id="GL871264">
    <property type="protein sequence ID" value="EGC31280.1"/>
    <property type="molecule type" value="Genomic_DNA"/>
</dbReference>
<name>F0ZXQ1_DICPU</name>
<dbReference type="VEuPathDB" id="AmoebaDB:DICPUDRAFT_156893"/>
<dbReference type="KEGG" id="dpp:DICPUDRAFT_156893"/>
<evidence type="ECO:0000313" key="2">
    <source>
        <dbReference type="EMBL" id="EGC31280.1"/>
    </source>
</evidence>
<organism evidence="2 3">
    <name type="scientific">Dictyostelium purpureum</name>
    <name type="common">Slime mold</name>
    <dbReference type="NCBI Taxonomy" id="5786"/>
    <lineage>
        <taxon>Eukaryota</taxon>
        <taxon>Amoebozoa</taxon>
        <taxon>Evosea</taxon>
        <taxon>Eumycetozoa</taxon>
        <taxon>Dictyostelia</taxon>
        <taxon>Dictyosteliales</taxon>
        <taxon>Dictyosteliaceae</taxon>
        <taxon>Dictyostelium</taxon>
    </lineage>
</organism>
<dbReference type="GO" id="GO:0005789">
    <property type="term" value="C:endoplasmic reticulum membrane"/>
    <property type="evidence" value="ECO:0000318"/>
    <property type="project" value="GO_Central"/>
</dbReference>
<keyword evidence="3" id="KW-1185">Reference proteome</keyword>
<feature type="coiled-coil region" evidence="1">
    <location>
        <begin position="246"/>
        <end position="273"/>
    </location>
</feature>
<dbReference type="STRING" id="5786.F0ZXQ1"/>
<dbReference type="InterPro" id="IPR050767">
    <property type="entry name" value="Sel1_AlgK"/>
</dbReference>
<keyword evidence="1" id="KW-0175">Coiled coil</keyword>
<dbReference type="OrthoDB" id="272077at2759"/>
<dbReference type="Gene3D" id="1.25.40.10">
    <property type="entry name" value="Tetratricopeptide repeat domain"/>
    <property type="match status" value="1"/>
</dbReference>
<dbReference type="Proteomes" id="UP000001064">
    <property type="component" value="Unassembled WGS sequence"/>
</dbReference>
<dbReference type="InterPro" id="IPR011990">
    <property type="entry name" value="TPR-like_helical_dom_sf"/>
</dbReference>
<dbReference type="GO" id="GO:0036503">
    <property type="term" value="P:ERAD pathway"/>
    <property type="evidence" value="ECO:0000318"/>
    <property type="project" value="GO_Central"/>
</dbReference>
<dbReference type="SUPFAM" id="SSF81901">
    <property type="entry name" value="HCP-like"/>
    <property type="match status" value="1"/>
</dbReference>
<accession>F0ZXQ1</accession>
<dbReference type="eggNOG" id="ENOG502RESS">
    <property type="taxonomic scope" value="Eukaryota"/>
</dbReference>
<proteinExistence type="predicted"/>
<dbReference type="AlphaFoldDB" id="F0ZXQ1"/>
<dbReference type="OMA" id="CCKCLSG"/>
<evidence type="ECO:0000313" key="3">
    <source>
        <dbReference type="Proteomes" id="UP000001064"/>
    </source>
</evidence>
<evidence type="ECO:0000256" key="1">
    <source>
        <dbReference type="SAM" id="Coils"/>
    </source>
</evidence>
<dbReference type="PANTHER" id="PTHR11102">
    <property type="entry name" value="SEL-1-LIKE PROTEIN"/>
    <property type="match status" value="1"/>
</dbReference>
<gene>
    <name evidence="2" type="ORF">DICPUDRAFT_156893</name>
</gene>
<reference evidence="3" key="1">
    <citation type="journal article" date="2011" name="Genome Biol.">
        <title>Comparative genomics of the social amoebae Dictyostelium discoideum and Dictyostelium purpureum.</title>
        <authorList>
            <consortium name="US DOE Joint Genome Institute (JGI-PGF)"/>
            <person name="Sucgang R."/>
            <person name="Kuo A."/>
            <person name="Tian X."/>
            <person name="Salerno W."/>
            <person name="Parikh A."/>
            <person name="Feasley C.L."/>
            <person name="Dalin E."/>
            <person name="Tu H."/>
            <person name="Huang E."/>
            <person name="Barry K."/>
            <person name="Lindquist E."/>
            <person name="Shapiro H."/>
            <person name="Bruce D."/>
            <person name="Schmutz J."/>
            <person name="Salamov A."/>
            <person name="Fey P."/>
            <person name="Gaudet P."/>
            <person name="Anjard C."/>
            <person name="Babu M.M."/>
            <person name="Basu S."/>
            <person name="Bushmanova Y."/>
            <person name="van der Wel H."/>
            <person name="Katoh-Kurasawa M."/>
            <person name="Dinh C."/>
            <person name="Coutinho P.M."/>
            <person name="Saito T."/>
            <person name="Elias M."/>
            <person name="Schaap P."/>
            <person name="Kay R.R."/>
            <person name="Henrissat B."/>
            <person name="Eichinger L."/>
            <person name="Rivero F."/>
            <person name="Putnam N.H."/>
            <person name="West C.M."/>
            <person name="Loomis W.F."/>
            <person name="Chisholm R.L."/>
            <person name="Shaulsky G."/>
            <person name="Strassmann J.E."/>
            <person name="Queller D.C."/>
            <person name="Kuspa A."/>
            <person name="Grigoriev I.V."/>
        </authorList>
    </citation>
    <scope>NUCLEOTIDE SEQUENCE [LARGE SCALE GENOMIC DNA]</scope>
    <source>
        <strain evidence="3">QSDP1</strain>
    </source>
</reference>
<dbReference type="RefSeq" id="XP_003292189.1">
    <property type="nucleotide sequence ID" value="XM_003292141.1"/>
</dbReference>
<dbReference type="GeneID" id="10505945"/>
<dbReference type="PANTHER" id="PTHR11102:SF162">
    <property type="entry name" value="HCP-LIKE PROTEIN"/>
    <property type="match status" value="1"/>
</dbReference>
<dbReference type="InParanoid" id="F0ZXQ1"/>